<comment type="similarity">
    <text evidence="2">Belongs to the NXF family.</text>
</comment>
<dbReference type="Gene3D" id="3.10.450.50">
    <property type="match status" value="1"/>
</dbReference>
<evidence type="ECO:0000313" key="7">
    <source>
        <dbReference type="EMBL" id="CAH2054683.1"/>
    </source>
</evidence>
<organism evidence="7 8">
    <name type="scientific">Iphiclides podalirius</name>
    <name type="common">scarce swallowtail</name>
    <dbReference type="NCBI Taxonomy" id="110791"/>
    <lineage>
        <taxon>Eukaryota</taxon>
        <taxon>Metazoa</taxon>
        <taxon>Ecdysozoa</taxon>
        <taxon>Arthropoda</taxon>
        <taxon>Hexapoda</taxon>
        <taxon>Insecta</taxon>
        <taxon>Pterygota</taxon>
        <taxon>Neoptera</taxon>
        <taxon>Endopterygota</taxon>
        <taxon>Lepidoptera</taxon>
        <taxon>Glossata</taxon>
        <taxon>Ditrysia</taxon>
        <taxon>Papilionoidea</taxon>
        <taxon>Papilionidae</taxon>
        <taxon>Papilioninae</taxon>
        <taxon>Iphiclides</taxon>
    </lineage>
</organism>
<dbReference type="PANTHER" id="PTHR10662">
    <property type="entry name" value="NUCLEAR RNA EXPORT FACTOR"/>
    <property type="match status" value="1"/>
</dbReference>
<dbReference type="PANTHER" id="PTHR10662:SF22">
    <property type="entry name" value="NUCLEAR RNA EXPORT FACTOR 1"/>
    <property type="match status" value="1"/>
</dbReference>
<dbReference type="InterPro" id="IPR030217">
    <property type="entry name" value="NXF_fam"/>
</dbReference>
<dbReference type="InterPro" id="IPR057125">
    <property type="entry name" value="NXF1/2/3/5-like_LRR"/>
</dbReference>
<accession>A0ABN8ICT4</accession>
<keyword evidence="4" id="KW-0509">mRNA transport</keyword>
<dbReference type="PROSITE" id="PS50177">
    <property type="entry name" value="NTF2_DOMAIN"/>
    <property type="match status" value="1"/>
</dbReference>
<dbReference type="EMBL" id="OW152833">
    <property type="protein sequence ID" value="CAH2054683.1"/>
    <property type="molecule type" value="Genomic_DNA"/>
</dbReference>
<gene>
    <name evidence="7" type="ORF">IPOD504_LOCUS8735</name>
</gene>
<proteinExistence type="inferred from homology"/>
<evidence type="ECO:0000256" key="5">
    <source>
        <dbReference type="ARBA" id="ARBA00023242"/>
    </source>
</evidence>
<dbReference type="Gene3D" id="1.10.8.10">
    <property type="entry name" value="DNA helicase RuvA subunit, C-terminal domain"/>
    <property type="match status" value="1"/>
</dbReference>
<evidence type="ECO:0000256" key="3">
    <source>
        <dbReference type="ARBA" id="ARBA00022448"/>
    </source>
</evidence>
<reference evidence="7" key="1">
    <citation type="submission" date="2022-03" db="EMBL/GenBank/DDBJ databases">
        <authorList>
            <person name="Martin H S."/>
        </authorList>
    </citation>
    <scope>NUCLEOTIDE SEQUENCE</scope>
</reference>
<name>A0ABN8ICT4_9NEOP</name>
<evidence type="ECO:0000313" key="8">
    <source>
        <dbReference type="Proteomes" id="UP000837857"/>
    </source>
</evidence>
<keyword evidence="3" id="KW-0813">Transport</keyword>
<evidence type="ECO:0000256" key="4">
    <source>
        <dbReference type="ARBA" id="ARBA00022816"/>
    </source>
</evidence>
<dbReference type="InterPro" id="IPR002075">
    <property type="entry name" value="NTF2_dom"/>
</dbReference>
<protein>
    <recommendedName>
        <fullName evidence="6">NTF2 domain-containing protein</fullName>
    </recommendedName>
</protein>
<keyword evidence="5" id="KW-0539">Nucleus</keyword>
<evidence type="ECO:0000256" key="2">
    <source>
        <dbReference type="ARBA" id="ARBA00009285"/>
    </source>
</evidence>
<dbReference type="SUPFAM" id="SSF52058">
    <property type="entry name" value="L domain-like"/>
    <property type="match status" value="1"/>
</dbReference>
<dbReference type="SUPFAM" id="SSF54427">
    <property type="entry name" value="NTF2-like"/>
    <property type="match status" value="1"/>
</dbReference>
<evidence type="ECO:0000256" key="1">
    <source>
        <dbReference type="ARBA" id="ARBA00004123"/>
    </source>
</evidence>
<dbReference type="Pfam" id="PF22602">
    <property type="entry name" value="NXF_NTF2"/>
    <property type="match status" value="1"/>
</dbReference>
<dbReference type="InterPro" id="IPR032710">
    <property type="entry name" value="NTF2-like_dom_sf"/>
</dbReference>
<feature type="non-terminal residue" evidence="7">
    <location>
        <position position="1"/>
    </location>
</feature>
<feature type="domain" description="NTF2" evidence="6">
    <location>
        <begin position="194"/>
        <end position="347"/>
    </location>
</feature>
<evidence type="ECO:0000259" key="6">
    <source>
        <dbReference type="PROSITE" id="PS50177"/>
    </source>
</evidence>
<keyword evidence="8" id="KW-1185">Reference proteome</keyword>
<dbReference type="InterPro" id="IPR032675">
    <property type="entry name" value="LRR_dom_sf"/>
</dbReference>
<sequence>MRRSMFNVDILFNDKTSADFFGKRATIDDIISSVVSNRFNEKMELNLSNFCNDPEFFRTKIHFYKLFLLSNFKILMLRMGRDTKILNLSNNKLDQVPLHILNFFIKGDLIGLNLSYNDIPSIQEQFRVSSKIEKLWLEGNPLCDEMDPGSYIKQILIKFPRLTELDGIKINQHGILYPFSKQFSVTPDRRTKLVVEKFLTHYFSHYDTSPRTKIEMFYDIAAVLTISINLPEHDAQGLVHYACNSRNALNPAQRVLIERKQRMFTGRKNIVAVLSRFPETEHDLNTFTLDVMQHDNKHMVLVLNGIFKEKSVNSQDNYIQFTRTFVFSVYKIHSTYAYHITNEMFSVTLANPEQKENSFKCPMKHYNGLRLLNPSEMESETICRMFMHLTMLRKEEAERRLKDRNWDIRLALMDFVNDMKISKITNENIMEVEDDYLEHHCRESPSEYLGQKRRKKDRCV</sequence>
<comment type="subcellular location">
    <subcellularLocation>
        <location evidence="1">Nucleus</location>
    </subcellularLocation>
</comment>
<dbReference type="InterPro" id="IPR018222">
    <property type="entry name" value="Nuclear_transport_factor_2_euk"/>
</dbReference>
<dbReference type="Pfam" id="PF24048">
    <property type="entry name" value="LRR_NXF1-5"/>
    <property type="match status" value="1"/>
</dbReference>
<dbReference type="Proteomes" id="UP000837857">
    <property type="component" value="Chromosome 21"/>
</dbReference>
<dbReference type="Gene3D" id="3.80.10.10">
    <property type="entry name" value="Ribonuclease Inhibitor"/>
    <property type="match status" value="1"/>
</dbReference>